<gene>
    <name evidence="3" type="ORF">SPRG_20701</name>
</gene>
<proteinExistence type="predicted"/>
<feature type="region of interest" description="Disordered" evidence="2">
    <location>
        <begin position="76"/>
        <end position="106"/>
    </location>
</feature>
<dbReference type="OrthoDB" id="79858at2759"/>
<dbReference type="KEGG" id="spar:SPRG_20701"/>
<accession>A0A067CGC4</accession>
<dbReference type="AlphaFoldDB" id="A0A067CGC4"/>
<feature type="region of interest" description="Disordered" evidence="2">
    <location>
        <begin position="244"/>
        <end position="283"/>
    </location>
</feature>
<name>A0A067CGC4_SAPPC</name>
<dbReference type="Proteomes" id="UP000030745">
    <property type="component" value="Unassembled WGS sequence"/>
</dbReference>
<evidence type="ECO:0000313" key="4">
    <source>
        <dbReference type="Proteomes" id="UP000030745"/>
    </source>
</evidence>
<keyword evidence="1" id="KW-0175">Coiled coil</keyword>
<evidence type="ECO:0000313" key="3">
    <source>
        <dbReference type="EMBL" id="KDO25872.1"/>
    </source>
</evidence>
<evidence type="ECO:0000256" key="2">
    <source>
        <dbReference type="SAM" id="MobiDB-lite"/>
    </source>
</evidence>
<feature type="region of interest" description="Disordered" evidence="2">
    <location>
        <begin position="439"/>
        <end position="464"/>
    </location>
</feature>
<feature type="coiled-coil region" evidence="1">
    <location>
        <begin position="157"/>
        <end position="191"/>
    </location>
</feature>
<dbReference type="VEuPathDB" id="FungiDB:SPRG_20701"/>
<feature type="compositionally biased region" description="Low complexity" evidence="2">
    <location>
        <begin position="76"/>
        <end position="88"/>
    </location>
</feature>
<feature type="compositionally biased region" description="Polar residues" evidence="2">
    <location>
        <begin position="271"/>
        <end position="282"/>
    </location>
</feature>
<dbReference type="GeneID" id="24141762"/>
<feature type="region of interest" description="Disordered" evidence="2">
    <location>
        <begin position="369"/>
        <end position="392"/>
    </location>
</feature>
<dbReference type="RefSeq" id="XP_012203492.1">
    <property type="nucleotide sequence ID" value="XM_012348102.1"/>
</dbReference>
<keyword evidence="4" id="KW-1185">Reference proteome</keyword>
<protein>
    <submittedName>
        <fullName evidence="3">Uncharacterized protein</fullName>
    </submittedName>
</protein>
<sequence length="464" mass="49174">MEQKGRFTIIDLVPTSPASELPSAMMTFGDKGQPCGPAEPKDVARAEPKVHFRVQAKGEQIEGSTPRDAALIQDSTSPAPVATTSTPVGFKEPSIRASGAPARDTASEAAMEKIMHELVMESSKHRSLLVEMLTTNSELLHELKQLQSHENGANSIASDLAAEVARLTDAVAMLTRENQRLEQKSSALETRLQNQVTVSDDLRCELKTLTAYTESLVQQLNTDVSCTKTTTPCAILATTGPPLPSACNSQSDDPAPSPEVEVVHSGHVQDSGPSRRNSSATAASEALEQMMLSQTMHLMSKTSSSMVRSSTSPEPLHHLARRASSGFYEGLLPLRGTPTQFGPNAVGANLPRVATAMGLSLSSSPLSHAFTSNQSSHPSHTIPPSASRPFALGAVPRASNGIHPAQVPVAWRQYSAQPRGPIDTSSMIEGLASNMAHTSPTTYTSSHKGNASYCVNDTPASSLV</sequence>
<feature type="compositionally biased region" description="Polar residues" evidence="2">
    <location>
        <begin position="369"/>
        <end position="384"/>
    </location>
</feature>
<organism evidence="3 4">
    <name type="scientific">Saprolegnia parasitica (strain CBS 223.65)</name>
    <dbReference type="NCBI Taxonomy" id="695850"/>
    <lineage>
        <taxon>Eukaryota</taxon>
        <taxon>Sar</taxon>
        <taxon>Stramenopiles</taxon>
        <taxon>Oomycota</taxon>
        <taxon>Saprolegniomycetes</taxon>
        <taxon>Saprolegniales</taxon>
        <taxon>Saprolegniaceae</taxon>
        <taxon>Saprolegnia</taxon>
    </lineage>
</organism>
<reference evidence="3 4" key="1">
    <citation type="journal article" date="2013" name="PLoS Genet.">
        <title>Distinctive expansion of potential virulence genes in the genome of the oomycete fish pathogen Saprolegnia parasitica.</title>
        <authorList>
            <person name="Jiang R.H."/>
            <person name="de Bruijn I."/>
            <person name="Haas B.J."/>
            <person name="Belmonte R."/>
            <person name="Lobach L."/>
            <person name="Christie J."/>
            <person name="van den Ackerveken G."/>
            <person name="Bottin A."/>
            <person name="Bulone V."/>
            <person name="Diaz-Moreno S.M."/>
            <person name="Dumas B."/>
            <person name="Fan L."/>
            <person name="Gaulin E."/>
            <person name="Govers F."/>
            <person name="Grenville-Briggs L.J."/>
            <person name="Horner N.R."/>
            <person name="Levin J.Z."/>
            <person name="Mammella M."/>
            <person name="Meijer H.J."/>
            <person name="Morris P."/>
            <person name="Nusbaum C."/>
            <person name="Oome S."/>
            <person name="Phillips A.J."/>
            <person name="van Rooyen D."/>
            <person name="Rzeszutek E."/>
            <person name="Saraiva M."/>
            <person name="Secombes C.J."/>
            <person name="Seidl M.F."/>
            <person name="Snel B."/>
            <person name="Stassen J.H."/>
            <person name="Sykes S."/>
            <person name="Tripathy S."/>
            <person name="van den Berg H."/>
            <person name="Vega-Arreguin J.C."/>
            <person name="Wawra S."/>
            <person name="Young S.K."/>
            <person name="Zeng Q."/>
            <person name="Dieguez-Uribeondo J."/>
            <person name="Russ C."/>
            <person name="Tyler B.M."/>
            <person name="van West P."/>
        </authorList>
    </citation>
    <scope>NUCLEOTIDE SEQUENCE [LARGE SCALE GENOMIC DNA]</scope>
    <source>
        <strain evidence="3 4">CBS 223.65</strain>
    </source>
</reference>
<dbReference type="EMBL" id="KK583228">
    <property type="protein sequence ID" value="KDO25872.1"/>
    <property type="molecule type" value="Genomic_DNA"/>
</dbReference>
<evidence type="ECO:0000256" key="1">
    <source>
        <dbReference type="SAM" id="Coils"/>
    </source>
</evidence>